<dbReference type="RefSeq" id="WP_079648323.1">
    <property type="nucleotide sequence ID" value="NZ_FUYM01000004.1"/>
</dbReference>
<gene>
    <name evidence="6" type="ORF">SAMN06295920_104441</name>
</gene>
<dbReference type="GO" id="GO:0000976">
    <property type="term" value="F:transcription cis-regulatory region binding"/>
    <property type="evidence" value="ECO:0007669"/>
    <property type="project" value="TreeGrafter"/>
</dbReference>
<evidence type="ECO:0000313" key="6">
    <source>
        <dbReference type="EMBL" id="SKB64728.1"/>
    </source>
</evidence>
<dbReference type="OrthoDB" id="9816296at2"/>
<dbReference type="Gene3D" id="1.10.357.10">
    <property type="entry name" value="Tetracycline Repressor, domain 2"/>
    <property type="match status" value="1"/>
</dbReference>
<dbReference type="SUPFAM" id="SSF48498">
    <property type="entry name" value="Tetracyclin repressor-like, C-terminal domain"/>
    <property type="match status" value="1"/>
</dbReference>
<evidence type="ECO:0000256" key="3">
    <source>
        <dbReference type="ARBA" id="ARBA00023163"/>
    </source>
</evidence>
<proteinExistence type="predicted"/>
<reference evidence="7" key="1">
    <citation type="submission" date="2017-02" db="EMBL/GenBank/DDBJ databases">
        <authorList>
            <person name="Varghese N."/>
            <person name="Submissions S."/>
        </authorList>
    </citation>
    <scope>NUCLEOTIDE SEQUENCE [LARGE SCALE GENOMIC DNA]</scope>
    <source>
        <strain evidence="7">UM2</strain>
    </source>
</reference>
<evidence type="ECO:0000256" key="4">
    <source>
        <dbReference type="PROSITE-ProRule" id="PRU00335"/>
    </source>
</evidence>
<accession>A0A1T5CYY0</accession>
<dbReference type="Pfam" id="PF00440">
    <property type="entry name" value="TetR_N"/>
    <property type="match status" value="1"/>
</dbReference>
<evidence type="ECO:0000313" key="7">
    <source>
        <dbReference type="Proteomes" id="UP000189818"/>
    </source>
</evidence>
<protein>
    <submittedName>
        <fullName evidence="6">Transcriptional regulator, TetR family</fullName>
    </submittedName>
</protein>
<dbReference type="GO" id="GO:0003700">
    <property type="term" value="F:DNA-binding transcription factor activity"/>
    <property type="evidence" value="ECO:0007669"/>
    <property type="project" value="TreeGrafter"/>
</dbReference>
<dbReference type="PRINTS" id="PR00455">
    <property type="entry name" value="HTHTETR"/>
</dbReference>
<evidence type="ECO:0000259" key="5">
    <source>
        <dbReference type="PROSITE" id="PS50977"/>
    </source>
</evidence>
<dbReference type="SUPFAM" id="SSF46689">
    <property type="entry name" value="Homeodomain-like"/>
    <property type="match status" value="1"/>
</dbReference>
<evidence type="ECO:0000256" key="1">
    <source>
        <dbReference type="ARBA" id="ARBA00023015"/>
    </source>
</evidence>
<dbReference type="InterPro" id="IPR036271">
    <property type="entry name" value="Tet_transcr_reg_TetR-rel_C_sf"/>
</dbReference>
<dbReference type="Proteomes" id="UP000189818">
    <property type="component" value="Unassembled WGS sequence"/>
</dbReference>
<evidence type="ECO:0000256" key="2">
    <source>
        <dbReference type="ARBA" id="ARBA00023125"/>
    </source>
</evidence>
<organism evidence="6 7">
    <name type="scientific">Rhizorhabdus histidinilytica</name>
    <dbReference type="NCBI Taxonomy" id="439228"/>
    <lineage>
        <taxon>Bacteria</taxon>
        <taxon>Pseudomonadati</taxon>
        <taxon>Pseudomonadota</taxon>
        <taxon>Alphaproteobacteria</taxon>
        <taxon>Sphingomonadales</taxon>
        <taxon>Sphingomonadaceae</taxon>
        <taxon>Rhizorhabdus</taxon>
    </lineage>
</organism>
<keyword evidence="1" id="KW-0805">Transcription regulation</keyword>
<dbReference type="PANTHER" id="PTHR30055:SF234">
    <property type="entry name" value="HTH-TYPE TRANSCRIPTIONAL REGULATOR BETI"/>
    <property type="match status" value="1"/>
</dbReference>
<name>A0A1T5CYY0_9SPHN</name>
<dbReference type="STRING" id="439228.SAMN06295920_104441"/>
<keyword evidence="7" id="KW-1185">Reference proteome</keyword>
<dbReference type="InterPro" id="IPR001647">
    <property type="entry name" value="HTH_TetR"/>
</dbReference>
<keyword evidence="2 4" id="KW-0238">DNA-binding</keyword>
<dbReference type="InterPro" id="IPR050109">
    <property type="entry name" value="HTH-type_TetR-like_transc_reg"/>
</dbReference>
<dbReference type="PROSITE" id="PS50977">
    <property type="entry name" value="HTH_TETR_2"/>
    <property type="match status" value="1"/>
</dbReference>
<dbReference type="AlphaFoldDB" id="A0A1T5CYY0"/>
<dbReference type="InterPro" id="IPR009057">
    <property type="entry name" value="Homeodomain-like_sf"/>
</dbReference>
<keyword evidence="3" id="KW-0804">Transcription</keyword>
<feature type="DNA-binding region" description="H-T-H motif" evidence="4">
    <location>
        <begin position="57"/>
        <end position="76"/>
    </location>
</feature>
<sequence length="244" mass="27054">MPLDSWAGRGIVYDPAVAARLLKRKDSEREKSRNKKISDILAVAVNIFAQEGISGFSIRRIASEAGISLSTLQHYFGTRDNLLVLTINSLLAGYIADYTDISRDTRLSPRERMVKVIDDLLQVISNPLICAFYVNLWPTATKADPVADIVRESYTQYYEALTTIISGMRPELSLEKASTLSCLIGSQIDGLVVTRLIAPHGLPDWEVIVDRSKAAWLAIIDDFDAQEVAPAPARKPARRPRAKD</sequence>
<dbReference type="EMBL" id="FUYM01000004">
    <property type="protein sequence ID" value="SKB64728.1"/>
    <property type="molecule type" value="Genomic_DNA"/>
</dbReference>
<dbReference type="PANTHER" id="PTHR30055">
    <property type="entry name" value="HTH-TYPE TRANSCRIPTIONAL REGULATOR RUTR"/>
    <property type="match status" value="1"/>
</dbReference>
<feature type="domain" description="HTH tetR-type" evidence="5">
    <location>
        <begin position="34"/>
        <end position="94"/>
    </location>
</feature>